<name>A0A8R1I5J2_CAEJA</name>
<dbReference type="Proteomes" id="UP000005237">
    <property type="component" value="Unassembled WGS sequence"/>
</dbReference>
<dbReference type="InterPro" id="IPR053345">
    <property type="entry name" value="Ankyrin_repeat-containing"/>
</dbReference>
<proteinExistence type="predicted"/>
<dbReference type="PANTHER" id="PTHR22956">
    <property type="entry name" value="ANKYRIN REPEAT-CONTAINING PROTEIN F37A4.4-RELATED-RELATED"/>
    <property type="match status" value="1"/>
</dbReference>
<dbReference type="AlphaFoldDB" id="A0A8R1I5J2"/>
<organism evidence="2 3">
    <name type="scientific">Caenorhabditis japonica</name>
    <dbReference type="NCBI Taxonomy" id="281687"/>
    <lineage>
        <taxon>Eukaryota</taxon>
        <taxon>Metazoa</taxon>
        <taxon>Ecdysozoa</taxon>
        <taxon>Nematoda</taxon>
        <taxon>Chromadorea</taxon>
        <taxon>Rhabditida</taxon>
        <taxon>Rhabditina</taxon>
        <taxon>Rhabditomorpha</taxon>
        <taxon>Rhabditoidea</taxon>
        <taxon>Rhabditidae</taxon>
        <taxon>Peloderinae</taxon>
        <taxon>Caenorhabditis</taxon>
    </lineage>
</organism>
<evidence type="ECO:0000313" key="2">
    <source>
        <dbReference type="EnsemblMetazoa" id="CJA17355.1"/>
    </source>
</evidence>
<dbReference type="PANTHER" id="PTHR22956:SF26">
    <property type="entry name" value="TYROSINE-PROTEIN PHOSPHATASE DOMAIN-CONTAINING PROTEIN"/>
    <property type="match status" value="1"/>
</dbReference>
<reference evidence="2" key="2">
    <citation type="submission" date="2022-06" db="UniProtKB">
        <authorList>
            <consortium name="EnsemblMetazoa"/>
        </authorList>
    </citation>
    <scope>IDENTIFICATION</scope>
    <source>
        <strain evidence="2">DF5081</strain>
    </source>
</reference>
<keyword evidence="3" id="KW-1185">Reference proteome</keyword>
<sequence>MKKTDDSSTAKNGKLFKSSVVVLIVAIFMFLQHPGFSGQKVQSKRNYEFKNYEDVEKKTAALASVMNAIALHSELLNGTGTARKVLSEALGVQDDSLFDLINQTNIRDVVNSIAFFDASIHQPMRIIKEIPEYLDKLSLHNSINLAGPPISNMLPSLIGISEEILGIFTDIHNINITMISIVDEIKKPSWDDEVVLDSVMNLRINVGDVFIKRRRVEKKKVVESLNLFVWDFEQYQLRMDFIFLNNLNKGLDSLQHSATKIQAWLNSGDHKRIAKQLKIVNGLTSTTAKILDNEALIGFPQGSRDLKKLPKYLKSKWFKNILNDGKSLNELEGQLQPIVQFWKDVARAERLWTKSSRRHWSNAIGQSLKNFEKIDAFNSTSISSALTNMSAIIRKHIANFNIPFFDEFQQLLNSSKILTSFNIKLKAIKEPIDFLESV</sequence>
<evidence type="ECO:0000313" key="3">
    <source>
        <dbReference type="Proteomes" id="UP000005237"/>
    </source>
</evidence>
<evidence type="ECO:0000259" key="1">
    <source>
        <dbReference type="Pfam" id="PF02206"/>
    </source>
</evidence>
<feature type="domain" description="Domain of unknown function WSN" evidence="1">
    <location>
        <begin position="55"/>
        <end position="111"/>
    </location>
</feature>
<dbReference type="InterPro" id="IPR003125">
    <property type="entry name" value="WSN"/>
</dbReference>
<dbReference type="EnsemblMetazoa" id="CJA17355.1">
    <property type="protein sequence ID" value="CJA17355.1"/>
    <property type="gene ID" value="WBGene00136561"/>
</dbReference>
<accession>A0A8R1I5J2</accession>
<reference evidence="3" key="1">
    <citation type="submission" date="2010-08" db="EMBL/GenBank/DDBJ databases">
        <authorList>
            <consortium name="Caenorhabditis japonica Sequencing Consortium"/>
            <person name="Wilson R.K."/>
        </authorList>
    </citation>
    <scope>NUCLEOTIDE SEQUENCE [LARGE SCALE GENOMIC DNA]</scope>
    <source>
        <strain evidence="3">DF5081</strain>
    </source>
</reference>
<protein>
    <submittedName>
        <fullName evidence="2">WSN domain-containing protein</fullName>
    </submittedName>
</protein>
<dbReference type="Pfam" id="PF02206">
    <property type="entry name" value="WSN"/>
    <property type="match status" value="1"/>
</dbReference>